<dbReference type="AlphaFoldDB" id="A0A4V6KU77"/>
<reference evidence="1" key="1">
    <citation type="submission" date="2019-05" db="EMBL/GenBank/DDBJ databases">
        <authorList>
            <consortium name="Pathogen Informatics"/>
        </authorList>
    </citation>
    <scope>NUCLEOTIDE SEQUENCE [LARGE SCALE GENOMIC DNA]</scope>
    <source>
        <strain evidence="1">NCTC12965</strain>
    </source>
</reference>
<accession>A0A4V6KU77</accession>
<protein>
    <submittedName>
        <fullName evidence="1">Uncharacterized protein</fullName>
    </submittedName>
</protein>
<dbReference type="AntiFam" id="ANF00095">
    <property type="entry name" value="Shadow ORF (opposite ABC transporters)"/>
</dbReference>
<evidence type="ECO:0000313" key="1">
    <source>
        <dbReference type="EMBL" id="VTR53778.1"/>
    </source>
</evidence>
<proteinExistence type="predicted"/>
<sequence length="166" mass="18025">METRSLASRLESGFVEQEHLRFTHDGTSNCHALALATGELARLAMQQVGDFQLLGGILHPPVDLGLTLFTNQPKGHVLVDGHMRIERIVLKHHSDAAIFGHGVVNAAVVDHDLAFTDAFQPGDHAQQGGFGAAGRADKHHKLSVLDIQIHAMQRPETVGIDLFHTV</sequence>
<name>A0A4V6KU77_SERFO</name>
<dbReference type="AntiFam" id="ANF00142">
    <property type="entry name" value="Shadow ORF (opposite yadG)"/>
</dbReference>
<dbReference type="EMBL" id="CABEEZ010000129">
    <property type="protein sequence ID" value="VTR53778.1"/>
    <property type="molecule type" value="Genomic_DNA"/>
</dbReference>
<gene>
    <name evidence="1" type="ORF">NCTC12965_06610</name>
</gene>
<organism evidence="1">
    <name type="scientific">Serratia fonticola</name>
    <dbReference type="NCBI Taxonomy" id="47917"/>
    <lineage>
        <taxon>Bacteria</taxon>
        <taxon>Pseudomonadati</taxon>
        <taxon>Pseudomonadota</taxon>
        <taxon>Gammaproteobacteria</taxon>
        <taxon>Enterobacterales</taxon>
        <taxon>Yersiniaceae</taxon>
        <taxon>Serratia</taxon>
    </lineage>
</organism>